<gene>
    <name evidence="1" type="ORF">GA0061098_101841</name>
</gene>
<dbReference type="Proteomes" id="UP000199184">
    <property type="component" value="Unassembled WGS sequence"/>
</dbReference>
<protein>
    <submittedName>
        <fullName evidence="1">Uncharacterized protein</fullName>
    </submittedName>
</protein>
<name>A0A1C3XL32_9BRAD</name>
<organism evidence="1 2">
    <name type="scientific">Bradyrhizobium shewense</name>
    <dbReference type="NCBI Taxonomy" id="1761772"/>
    <lineage>
        <taxon>Bacteria</taxon>
        <taxon>Pseudomonadati</taxon>
        <taxon>Pseudomonadota</taxon>
        <taxon>Alphaproteobacteria</taxon>
        <taxon>Hyphomicrobiales</taxon>
        <taxon>Nitrobacteraceae</taxon>
        <taxon>Bradyrhizobium</taxon>
    </lineage>
</organism>
<dbReference type="AlphaFoldDB" id="A0A1C3XL32"/>
<dbReference type="EMBL" id="FMAI01000018">
    <property type="protein sequence ID" value="SCB52845.1"/>
    <property type="molecule type" value="Genomic_DNA"/>
</dbReference>
<keyword evidence="2" id="KW-1185">Reference proteome</keyword>
<evidence type="ECO:0000313" key="2">
    <source>
        <dbReference type="Proteomes" id="UP000199184"/>
    </source>
</evidence>
<sequence>MLDQDFARIRAHRNNLSRYRRLLKTELSDIERQFIERRLAEEQTALEALAADAFPAAFTVPNTPSAIATTGAER</sequence>
<accession>A0A1C3XL32</accession>
<reference evidence="2" key="1">
    <citation type="submission" date="2016-08" db="EMBL/GenBank/DDBJ databases">
        <authorList>
            <person name="Varghese N."/>
            <person name="Submissions Spin"/>
        </authorList>
    </citation>
    <scope>NUCLEOTIDE SEQUENCE [LARGE SCALE GENOMIC DNA]</scope>
    <source>
        <strain evidence="2">ERR11</strain>
    </source>
</reference>
<proteinExistence type="predicted"/>
<dbReference type="RefSeq" id="WP_049815116.1">
    <property type="nucleotide sequence ID" value="NZ_FMAI01000018.1"/>
</dbReference>
<evidence type="ECO:0000313" key="1">
    <source>
        <dbReference type="EMBL" id="SCB52845.1"/>
    </source>
</evidence>